<protein>
    <submittedName>
        <fullName evidence="1">Uncharacterized protein</fullName>
    </submittedName>
</protein>
<proteinExistence type="predicted"/>
<sequence>MKFEWFEQLRYLESHTEDIDEFDKKLCALTQQDVTRLVAALQQKEARDSRRCMIL</sequence>
<comment type="caution">
    <text evidence="1">The sequence shown here is derived from an EMBL/GenBank/DDBJ whole genome shotgun (WGS) entry which is preliminary data.</text>
</comment>
<reference evidence="1 2" key="1">
    <citation type="submission" date="2021-06" db="EMBL/GenBank/DDBJ databases">
        <title>Faecalicatena sp. nov. isolated from porcine feces.</title>
        <authorList>
            <person name="Oh B.S."/>
            <person name="Lee J.H."/>
        </authorList>
    </citation>
    <scope>NUCLEOTIDE SEQUENCE [LARGE SCALE GENOMIC DNA]</scope>
    <source>
        <strain evidence="1 2">AGMB00832</strain>
    </source>
</reference>
<accession>A0ABS6CZ41</accession>
<dbReference type="Proteomes" id="UP000723714">
    <property type="component" value="Unassembled WGS sequence"/>
</dbReference>
<name>A0ABS6CZ41_9FIRM</name>
<dbReference type="EMBL" id="JABACJ020000001">
    <property type="protein sequence ID" value="MBU3874515.1"/>
    <property type="molecule type" value="Genomic_DNA"/>
</dbReference>
<dbReference type="RefSeq" id="WP_216238772.1">
    <property type="nucleotide sequence ID" value="NZ_JABACJ020000001.1"/>
</dbReference>
<organism evidence="1 2">
    <name type="scientific">Faecalicatena faecalis</name>
    <dbReference type="NCBI Taxonomy" id="2726362"/>
    <lineage>
        <taxon>Bacteria</taxon>
        <taxon>Bacillati</taxon>
        <taxon>Bacillota</taxon>
        <taxon>Clostridia</taxon>
        <taxon>Lachnospirales</taxon>
        <taxon>Lachnospiraceae</taxon>
        <taxon>Faecalicatena</taxon>
    </lineage>
</organism>
<keyword evidence="2" id="KW-1185">Reference proteome</keyword>
<evidence type="ECO:0000313" key="1">
    <source>
        <dbReference type="EMBL" id="MBU3874515.1"/>
    </source>
</evidence>
<evidence type="ECO:0000313" key="2">
    <source>
        <dbReference type="Proteomes" id="UP000723714"/>
    </source>
</evidence>
<gene>
    <name evidence="1" type="ORF">HGO97_001645</name>
</gene>